<keyword evidence="5 9" id="KW-0158">Chromosome</keyword>
<comment type="subunit">
    <text evidence="4 9">The nucleosome is a histone octamer containing two molecules each of H2A, H2B, H3 and H4 assembled in one H3-H4 heterotetramer and two H2A-H2B heterodimers. The octamer wraps approximately 147 bp of DNA.</text>
</comment>
<evidence type="ECO:0000256" key="2">
    <source>
        <dbReference type="ARBA" id="ARBA00004286"/>
    </source>
</evidence>
<dbReference type="CDD" id="cd22912">
    <property type="entry name" value="HFD_H4"/>
    <property type="match status" value="1"/>
</dbReference>
<dbReference type="InterPro" id="IPR009072">
    <property type="entry name" value="Histone-fold"/>
</dbReference>
<name>A0A6A4G4X1_9STRA</name>
<evidence type="ECO:0000256" key="8">
    <source>
        <dbReference type="ARBA" id="ARBA00023269"/>
    </source>
</evidence>
<accession>A0A6A4G4X1</accession>
<keyword evidence="8 9" id="KW-0544">Nucleosome core</keyword>
<sequence length="60" mass="6916">MRMSALVCEEARVVLNVFVSSLVQDDVVYTEHAYQKTGTVRDVVYALKQQGRTIYGYDWL</sequence>
<evidence type="ECO:0000313" key="13">
    <source>
        <dbReference type="Proteomes" id="UP000434957"/>
    </source>
</evidence>
<dbReference type="SMART" id="SM00417">
    <property type="entry name" value="H4"/>
    <property type="match status" value="1"/>
</dbReference>
<comment type="similarity">
    <text evidence="3 9">Belongs to the histone H4 family.</text>
</comment>
<keyword evidence="6 9" id="KW-0238">DNA-binding</keyword>
<dbReference type="GO" id="GO:0000786">
    <property type="term" value="C:nucleosome"/>
    <property type="evidence" value="ECO:0007669"/>
    <property type="project" value="UniProtKB-KW"/>
</dbReference>
<evidence type="ECO:0000256" key="7">
    <source>
        <dbReference type="ARBA" id="ARBA00023242"/>
    </source>
</evidence>
<evidence type="ECO:0000256" key="6">
    <source>
        <dbReference type="ARBA" id="ARBA00023125"/>
    </source>
</evidence>
<organism evidence="11 13">
    <name type="scientific">Phytophthora rubi</name>
    <dbReference type="NCBI Taxonomy" id="129364"/>
    <lineage>
        <taxon>Eukaryota</taxon>
        <taxon>Sar</taxon>
        <taxon>Stramenopiles</taxon>
        <taxon>Oomycota</taxon>
        <taxon>Peronosporomycetes</taxon>
        <taxon>Peronosporales</taxon>
        <taxon>Peronosporaceae</taxon>
        <taxon>Phytophthora</taxon>
    </lineage>
</organism>
<gene>
    <name evidence="10" type="ORF">PR001_g5082</name>
    <name evidence="11" type="ORF">PR003_g5265</name>
</gene>
<keyword evidence="7 9" id="KW-0539">Nucleus</keyword>
<comment type="subcellular location">
    <subcellularLocation>
        <location evidence="2">Chromosome</location>
    </subcellularLocation>
    <subcellularLocation>
        <location evidence="1">Nucleus</location>
    </subcellularLocation>
</comment>
<dbReference type="GO" id="GO:0046982">
    <property type="term" value="F:protein heterodimerization activity"/>
    <property type="evidence" value="ECO:0007669"/>
    <property type="project" value="InterPro"/>
</dbReference>
<comment type="caution">
    <text evidence="11">The sequence shown here is derived from an EMBL/GenBank/DDBJ whole genome shotgun (WGS) entry which is preliminary data.</text>
</comment>
<evidence type="ECO:0000256" key="5">
    <source>
        <dbReference type="ARBA" id="ARBA00022454"/>
    </source>
</evidence>
<proteinExistence type="inferred from homology"/>
<evidence type="ECO:0000256" key="3">
    <source>
        <dbReference type="ARBA" id="ARBA00006564"/>
    </source>
</evidence>
<reference evidence="11 13" key="1">
    <citation type="submission" date="2018-08" db="EMBL/GenBank/DDBJ databases">
        <title>Genomic investigation of the strawberry pathogen Phytophthora fragariae indicates pathogenicity is determined by transcriptional variation in three key races.</title>
        <authorList>
            <person name="Adams T.M."/>
            <person name="Armitage A.D."/>
            <person name="Sobczyk M.K."/>
            <person name="Bates H.J."/>
            <person name="Dunwell J.M."/>
            <person name="Nellist C.F."/>
            <person name="Harrison R.J."/>
        </authorList>
    </citation>
    <scope>NUCLEOTIDE SEQUENCE [LARGE SCALE GENOMIC DNA]</scope>
    <source>
        <strain evidence="10 12">SCRP249</strain>
        <strain evidence="11 13">SCRP333</strain>
    </source>
</reference>
<comment type="function">
    <text evidence="9">Core component of nucleosome. Nucleosomes wrap and compact DNA into chromatin, limiting DNA accessibility to the cellular machineries which require DNA as a template. Histones thereby play a central role in transcription regulation, DNA repair, DNA replication and chromosomal stability. DNA accessibility is regulated via a complex set of post-translational modifications of histones, also called histone code, and nucleosome remodeling.</text>
</comment>
<dbReference type="InterPro" id="IPR001951">
    <property type="entry name" value="Histone_H4"/>
</dbReference>
<evidence type="ECO:0000313" key="12">
    <source>
        <dbReference type="Proteomes" id="UP000429607"/>
    </source>
</evidence>
<evidence type="ECO:0000313" key="10">
    <source>
        <dbReference type="EMBL" id="KAE9045147.1"/>
    </source>
</evidence>
<dbReference type="GO" id="GO:0003677">
    <property type="term" value="F:DNA binding"/>
    <property type="evidence" value="ECO:0007669"/>
    <property type="project" value="UniProtKB-KW"/>
</dbReference>
<dbReference type="EMBL" id="QXFV01000221">
    <property type="protein sequence ID" value="KAE9045147.1"/>
    <property type="molecule type" value="Genomic_DNA"/>
</dbReference>
<dbReference type="EMBL" id="QXFT01000215">
    <property type="protein sequence ID" value="KAE9350675.1"/>
    <property type="molecule type" value="Genomic_DNA"/>
</dbReference>
<keyword evidence="13" id="KW-1185">Reference proteome</keyword>
<dbReference type="PANTHER" id="PTHR10484">
    <property type="entry name" value="HISTONE H4"/>
    <property type="match status" value="1"/>
</dbReference>
<dbReference type="GO" id="GO:0005634">
    <property type="term" value="C:nucleus"/>
    <property type="evidence" value="ECO:0007669"/>
    <property type="project" value="UniProtKB-SubCell"/>
</dbReference>
<evidence type="ECO:0000313" key="11">
    <source>
        <dbReference type="EMBL" id="KAE9350675.1"/>
    </source>
</evidence>
<evidence type="ECO:0000256" key="9">
    <source>
        <dbReference type="RuleBase" id="RU000528"/>
    </source>
</evidence>
<dbReference type="SUPFAM" id="SSF47113">
    <property type="entry name" value="Histone-fold"/>
    <property type="match status" value="1"/>
</dbReference>
<evidence type="ECO:0000256" key="4">
    <source>
        <dbReference type="ARBA" id="ARBA00011538"/>
    </source>
</evidence>
<dbReference type="Proteomes" id="UP000429607">
    <property type="component" value="Unassembled WGS sequence"/>
</dbReference>
<dbReference type="PRINTS" id="PR00623">
    <property type="entry name" value="HISTONEH4"/>
</dbReference>
<dbReference type="Proteomes" id="UP000434957">
    <property type="component" value="Unassembled WGS sequence"/>
</dbReference>
<evidence type="ECO:0000256" key="1">
    <source>
        <dbReference type="ARBA" id="ARBA00004123"/>
    </source>
</evidence>
<dbReference type="GO" id="GO:0030527">
    <property type="term" value="F:structural constituent of chromatin"/>
    <property type="evidence" value="ECO:0007669"/>
    <property type="project" value="InterPro"/>
</dbReference>
<protein>
    <recommendedName>
        <fullName evidence="9">Histone H4</fullName>
    </recommendedName>
</protein>
<dbReference type="AlphaFoldDB" id="A0A6A4G4X1"/>
<dbReference type="Gene3D" id="1.10.20.10">
    <property type="entry name" value="Histone, subunit A"/>
    <property type="match status" value="1"/>
</dbReference>